<keyword evidence="12" id="KW-1185">Reference proteome</keyword>
<evidence type="ECO:0000256" key="6">
    <source>
        <dbReference type="ARBA" id="ARBA00023136"/>
    </source>
</evidence>
<evidence type="ECO:0000256" key="2">
    <source>
        <dbReference type="ARBA" id="ARBA00010992"/>
    </source>
</evidence>
<feature type="transmembrane region" description="Helical" evidence="9">
    <location>
        <begin position="159"/>
        <end position="183"/>
    </location>
</feature>
<dbReference type="InterPro" id="IPR050360">
    <property type="entry name" value="MFS_Sugar_Transporters"/>
</dbReference>
<dbReference type="InterPro" id="IPR003663">
    <property type="entry name" value="Sugar/inositol_transpt"/>
</dbReference>
<dbReference type="Pfam" id="PF00083">
    <property type="entry name" value="Sugar_tr"/>
    <property type="match status" value="1"/>
</dbReference>
<dbReference type="FunFam" id="1.20.1250.20:FF:000134">
    <property type="entry name" value="MFS sugar transporter protein"/>
    <property type="match status" value="1"/>
</dbReference>
<dbReference type="PANTHER" id="PTHR48022">
    <property type="entry name" value="PLASTIDIC GLUCOSE TRANSPORTER 4"/>
    <property type="match status" value="1"/>
</dbReference>
<reference evidence="11" key="1">
    <citation type="submission" date="2023-10" db="EMBL/GenBank/DDBJ databases">
        <authorList>
            <person name="Hackl T."/>
        </authorList>
    </citation>
    <scope>NUCLEOTIDE SEQUENCE</scope>
</reference>
<protein>
    <submittedName>
        <fullName evidence="11">Uu.00g029660.m01.CDS01</fullName>
    </submittedName>
</protein>
<dbReference type="NCBIfam" id="TIGR00879">
    <property type="entry name" value="SP"/>
    <property type="match status" value="1"/>
</dbReference>
<dbReference type="PANTHER" id="PTHR48022:SF2">
    <property type="entry name" value="PLASTIDIC GLUCOSE TRANSPORTER 4"/>
    <property type="match status" value="1"/>
</dbReference>
<comment type="caution">
    <text evidence="11">The sequence shown here is derived from an EMBL/GenBank/DDBJ whole genome shotgun (WGS) entry which is preliminary data.</text>
</comment>
<evidence type="ECO:0000256" key="9">
    <source>
        <dbReference type="SAM" id="Phobius"/>
    </source>
</evidence>
<keyword evidence="5 9" id="KW-1133">Transmembrane helix</keyword>
<dbReference type="PRINTS" id="PR00171">
    <property type="entry name" value="SUGRTRNSPORT"/>
</dbReference>
<feature type="domain" description="Major facilitator superfamily (MFS) profile" evidence="10">
    <location>
        <begin position="165"/>
        <end position="611"/>
    </location>
</feature>
<evidence type="ECO:0000256" key="4">
    <source>
        <dbReference type="ARBA" id="ARBA00022692"/>
    </source>
</evidence>
<evidence type="ECO:0000313" key="12">
    <source>
        <dbReference type="Proteomes" id="UP001295740"/>
    </source>
</evidence>
<dbReference type="InterPro" id="IPR036259">
    <property type="entry name" value="MFS_trans_sf"/>
</dbReference>
<organism evidence="11 12">
    <name type="scientific">Anthostomella pinea</name>
    <dbReference type="NCBI Taxonomy" id="933095"/>
    <lineage>
        <taxon>Eukaryota</taxon>
        <taxon>Fungi</taxon>
        <taxon>Dikarya</taxon>
        <taxon>Ascomycota</taxon>
        <taxon>Pezizomycotina</taxon>
        <taxon>Sordariomycetes</taxon>
        <taxon>Xylariomycetidae</taxon>
        <taxon>Xylariales</taxon>
        <taxon>Xylariaceae</taxon>
        <taxon>Anthostomella</taxon>
    </lineage>
</organism>
<evidence type="ECO:0000256" key="1">
    <source>
        <dbReference type="ARBA" id="ARBA00004141"/>
    </source>
</evidence>
<feature type="region of interest" description="Disordered" evidence="8">
    <location>
        <begin position="1"/>
        <end position="45"/>
    </location>
</feature>
<dbReference type="InterPro" id="IPR020846">
    <property type="entry name" value="MFS_dom"/>
</dbReference>
<dbReference type="AlphaFoldDB" id="A0AAI8V876"/>
<feature type="transmembrane region" description="Helical" evidence="9">
    <location>
        <begin position="457"/>
        <end position="478"/>
    </location>
</feature>
<evidence type="ECO:0000259" key="10">
    <source>
        <dbReference type="PROSITE" id="PS50850"/>
    </source>
</evidence>
<keyword evidence="4 9" id="KW-0812">Transmembrane</keyword>
<dbReference type="EMBL" id="CAUWAG010000003">
    <property type="protein sequence ID" value="CAJ2500113.1"/>
    <property type="molecule type" value="Genomic_DNA"/>
</dbReference>
<evidence type="ECO:0000256" key="8">
    <source>
        <dbReference type="SAM" id="MobiDB-lite"/>
    </source>
</evidence>
<dbReference type="Proteomes" id="UP001295740">
    <property type="component" value="Unassembled WGS sequence"/>
</dbReference>
<gene>
    <name evidence="11" type="ORF">KHLLAP_LOCUS581</name>
</gene>
<dbReference type="GO" id="GO:0005351">
    <property type="term" value="F:carbohydrate:proton symporter activity"/>
    <property type="evidence" value="ECO:0007669"/>
    <property type="project" value="TreeGrafter"/>
</dbReference>
<evidence type="ECO:0000256" key="3">
    <source>
        <dbReference type="ARBA" id="ARBA00022448"/>
    </source>
</evidence>
<dbReference type="InterPro" id="IPR005828">
    <property type="entry name" value="MFS_sugar_transport-like"/>
</dbReference>
<dbReference type="GO" id="GO:0016020">
    <property type="term" value="C:membrane"/>
    <property type="evidence" value="ECO:0007669"/>
    <property type="project" value="UniProtKB-SubCell"/>
</dbReference>
<proteinExistence type="inferred from homology"/>
<feature type="transmembrane region" description="Helical" evidence="9">
    <location>
        <begin position="295"/>
        <end position="315"/>
    </location>
</feature>
<feature type="transmembrane region" description="Helical" evidence="9">
    <location>
        <begin position="589"/>
        <end position="608"/>
    </location>
</feature>
<dbReference type="Gene3D" id="1.20.1250.20">
    <property type="entry name" value="MFS general substrate transporter like domains"/>
    <property type="match status" value="1"/>
</dbReference>
<accession>A0AAI8V876</accession>
<feature type="transmembrane region" description="Helical" evidence="9">
    <location>
        <begin position="490"/>
        <end position="509"/>
    </location>
</feature>
<keyword evidence="6 9" id="KW-0472">Membrane</keyword>
<dbReference type="PROSITE" id="PS50850">
    <property type="entry name" value="MFS"/>
    <property type="match status" value="1"/>
</dbReference>
<comment type="subcellular location">
    <subcellularLocation>
        <location evidence="1">Membrane</location>
        <topology evidence="1">Multi-pass membrane protein</topology>
    </subcellularLocation>
</comment>
<feature type="transmembrane region" description="Helical" evidence="9">
    <location>
        <begin position="521"/>
        <end position="546"/>
    </location>
</feature>
<comment type="similarity">
    <text evidence="2 7">Belongs to the major facilitator superfamily. Sugar transporter (TC 2.A.1.1) family.</text>
</comment>
<evidence type="ECO:0000256" key="7">
    <source>
        <dbReference type="RuleBase" id="RU003346"/>
    </source>
</evidence>
<evidence type="ECO:0000256" key="5">
    <source>
        <dbReference type="ARBA" id="ARBA00022989"/>
    </source>
</evidence>
<feature type="transmembrane region" description="Helical" evidence="9">
    <location>
        <begin position="203"/>
        <end position="226"/>
    </location>
</feature>
<name>A0AAI8V876_9PEZI</name>
<dbReference type="SUPFAM" id="SSF103473">
    <property type="entry name" value="MFS general substrate transporter"/>
    <property type="match status" value="1"/>
</dbReference>
<sequence length="650" mass="69719">MSAQSRYAWMNPPDDVATTNNASGPPTIPAPPTTPRSAPYEVPSNQNQDMFGAIHGLLFDTNMWSVNPMPSTDFQAPMLFHARGEFFSPGTHNVFATNNDSGPPYISAQFDALSYDLQPGRTEDTFWCPNCKVDREKKYFRKSLAIQTRNCHKFLPTGVPLWLSASVISAFNAIVFGLDTGTIGSVTTMPAFTATFGDFSATIHGLIVSSILLPGALTALVTGVLADRYGRTRIIATGSLIFGLGAALETAAVSLGMFVAGRLLKGVGEGLFLSTVYVHVCEISPARVRGVMASVVQFLITFGLVAGFFICYATSSRFSASGSSAAWRLPIALQAAIALANAAASCSLLPQSPRWLQARGRPDEARGVIDQLGLDDGEKAELLAQSAAALAHSPTVPFLQSLRATTLEFREAFAGPFRSRTLFGCFLLAMQQFSGIDGVLYYAPILLRQAGISSGDAVFLASGVSALVIMVTTIPATLLADAWGRKTSTLVGGSLIFTIMLIMGSLYAAGAVHADTGAARWVVVVCIYLYAGVFSATWSIGFRAFLIESLPRKTRSSASSLAQSSNWMANFLVALTTPIFIATSTFGIYFFFAGCTLLCTVVSALFMFETKGRTLESIEQRYSESQAMSTGRWKLPVHNFRLRRLQATSA</sequence>
<keyword evidence="3 7" id="KW-0813">Transport</keyword>
<evidence type="ECO:0000313" key="11">
    <source>
        <dbReference type="EMBL" id="CAJ2500113.1"/>
    </source>
</evidence>
<feature type="transmembrane region" description="Helical" evidence="9">
    <location>
        <begin position="238"/>
        <end position="260"/>
    </location>
</feature>